<dbReference type="Proteomes" id="UP000007879">
    <property type="component" value="Unassembled WGS sequence"/>
</dbReference>
<dbReference type="KEGG" id="aqu:109592600"/>
<protein>
    <submittedName>
        <fullName evidence="2">Uncharacterized protein</fullName>
    </submittedName>
</protein>
<reference evidence="3" key="1">
    <citation type="journal article" date="2010" name="Nature">
        <title>The Amphimedon queenslandica genome and the evolution of animal complexity.</title>
        <authorList>
            <person name="Srivastava M."/>
            <person name="Simakov O."/>
            <person name="Chapman J."/>
            <person name="Fahey B."/>
            <person name="Gauthier M.E."/>
            <person name="Mitros T."/>
            <person name="Richards G.S."/>
            <person name="Conaco C."/>
            <person name="Dacre M."/>
            <person name="Hellsten U."/>
            <person name="Larroux C."/>
            <person name="Putnam N.H."/>
            <person name="Stanke M."/>
            <person name="Adamska M."/>
            <person name="Darling A."/>
            <person name="Degnan S.M."/>
            <person name="Oakley T.H."/>
            <person name="Plachetzki D.C."/>
            <person name="Zhai Y."/>
            <person name="Adamski M."/>
            <person name="Calcino A."/>
            <person name="Cummins S.F."/>
            <person name="Goodstein D.M."/>
            <person name="Harris C."/>
            <person name="Jackson D.J."/>
            <person name="Leys S.P."/>
            <person name="Shu S."/>
            <person name="Woodcroft B.J."/>
            <person name="Vervoort M."/>
            <person name="Kosik K.S."/>
            <person name="Manning G."/>
            <person name="Degnan B.M."/>
            <person name="Rokhsar D.S."/>
        </authorList>
    </citation>
    <scope>NUCLEOTIDE SEQUENCE [LARGE SCALE GENOMIC DNA]</scope>
</reference>
<keyword evidence="3" id="KW-1185">Reference proteome</keyword>
<sequence>MASEEEVSRYILAYLLSKNYSSTASAFMAECSHLSNSSSTALVLPPTPLKEIISDYKERQATNLMVQSMGNEKTWRSLWEKLQQTLTQIDNFAQSHNLAKKQQSRPAKYVFSNKSLQSTNYKQRPATSASVLPPAPSPTAIVSIPSSQSSSSSLVSTPSFSQSPLTSDMPLIITSDTRQTPESASSCDTVSASAAVLKSPRKKLQPSKRKRIETTASSSSSSYEQFLDDFLHAHSNTFPNIVADFINSNITGTASGAEAHVPDAWLDDLLDTLNQPTTAQEQGPSGAQPKKFLRFESPDKDSKGGEE</sequence>
<dbReference type="EnsemblMetazoa" id="XM_020008014.1">
    <property type="protein sequence ID" value="XP_019863573.1"/>
    <property type="gene ID" value="LOC109592600"/>
</dbReference>
<dbReference type="InParanoid" id="A0A1X7VM50"/>
<name>A0A1X7VM50_AMPQE</name>
<proteinExistence type="predicted"/>
<dbReference type="AlphaFoldDB" id="A0A1X7VM50"/>
<dbReference type="PROSITE" id="PS50896">
    <property type="entry name" value="LISH"/>
    <property type="match status" value="1"/>
</dbReference>
<evidence type="ECO:0000256" key="1">
    <source>
        <dbReference type="SAM" id="MobiDB-lite"/>
    </source>
</evidence>
<dbReference type="InterPro" id="IPR006594">
    <property type="entry name" value="LisH"/>
</dbReference>
<evidence type="ECO:0000313" key="2">
    <source>
        <dbReference type="EnsemblMetazoa" id="Aqu2.1.40964_001"/>
    </source>
</evidence>
<feature type="region of interest" description="Disordered" evidence="1">
    <location>
        <begin position="272"/>
        <end position="307"/>
    </location>
</feature>
<feature type="compositionally biased region" description="Basic and acidic residues" evidence="1">
    <location>
        <begin position="293"/>
        <end position="307"/>
    </location>
</feature>
<feature type="compositionally biased region" description="Polar residues" evidence="1">
    <location>
        <begin position="272"/>
        <end position="285"/>
    </location>
</feature>
<reference evidence="2" key="2">
    <citation type="submission" date="2017-05" db="UniProtKB">
        <authorList>
            <consortium name="EnsemblMetazoa"/>
        </authorList>
    </citation>
    <scope>IDENTIFICATION</scope>
</reference>
<accession>A0A1X7VM50</accession>
<feature type="region of interest" description="Disordered" evidence="1">
    <location>
        <begin position="142"/>
        <end position="168"/>
    </location>
</feature>
<dbReference type="SMART" id="SM00667">
    <property type="entry name" value="LisH"/>
    <property type="match status" value="1"/>
</dbReference>
<feature type="compositionally biased region" description="Low complexity" evidence="1">
    <location>
        <begin position="142"/>
        <end position="163"/>
    </location>
</feature>
<evidence type="ECO:0000313" key="3">
    <source>
        <dbReference type="Proteomes" id="UP000007879"/>
    </source>
</evidence>
<feature type="region of interest" description="Disordered" evidence="1">
    <location>
        <begin position="197"/>
        <end position="218"/>
    </location>
</feature>
<feature type="compositionally biased region" description="Basic residues" evidence="1">
    <location>
        <begin position="199"/>
        <end position="211"/>
    </location>
</feature>
<dbReference type="EnsemblMetazoa" id="Aqu2.1.40964_001">
    <property type="protein sequence ID" value="Aqu2.1.40964_001"/>
    <property type="gene ID" value="Aqu2.1.40964"/>
</dbReference>
<organism evidence="2">
    <name type="scientific">Amphimedon queenslandica</name>
    <name type="common">Sponge</name>
    <dbReference type="NCBI Taxonomy" id="400682"/>
    <lineage>
        <taxon>Eukaryota</taxon>
        <taxon>Metazoa</taxon>
        <taxon>Porifera</taxon>
        <taxon>Demospongiae</taxon>
        <taxon>Heteroscleromorpha</taxon>
        <taxon>Haplosclerida</taxon>
        <taxon>Niphatidae</taxon>
        <taxon>Amphimedon</taxon>
    </lineage>
</organism>
<gene>
    <name evidence="2" type="primary">109592600</name>
</gene>